<dbReference type="Pfam" id="PF04479">
    <property type="entry name" value="RTA1"/>
    <property type="match status" value="1"/>
</dbReference>
<evidence type="ECO:0000256" key="4">
    <source>
        <dbReference type="ARBA" id="ARBA00023136"/>
    </source>
</evidence>
<feature type="transmembrane region" description="Helical" evidence="5">
    <location>
        <begin position="192"/>
        <end position="213"/>
    </location>
</feature>
<gene>
    <name evidence="6" type="ORF">VPNG_07798</name>
</gene>
<name>A0A423WEK1_9PEZI</name>
<reference evidence="6 7" key="1">
    <citation type="submission" date="2015-09" db="EMBL/GenBank/DDBJ databases">
        <title>Host preference determinants of Valsa canker pathogens revealed by comparative genomics.</title>
        <authorList>
            <person name="Yin Z."/>
            <person name="Huang L."/>
        </authorList>
    </citation>
    <scope>NUCLEOTIDE SEQUENCE [LARGE SCALE GENOMIC DNA]</scope>
    <source>
        <strain evidence="6 7">SXYLt</strain>
    </source>
</reference>
<dbReference type="OrthoDB" id="3358017at2759"/>
<dbReference type="PANTHER" id="PTHR31465">
    <property type="entry name" value="PROTEIN RTA1-RELATED"/>
    <property type="match status" value="1"/>
</dbReference>
<dbReference type="InParanoid" id="A0A423WEK1"/>
<sequence length="346" mass="39328">MSENGQPVAGSFWFYAPDKGAPVFFAVAFLASGLWQLYQGYHYRCWQMSWPYALCAGLFTAGFVAREIGAFDYENLVAYVVSVCLVYAAPPLYEASNYSVLGHVLFYVPWLSPMHPGRVWSTFSSLAVLVECISGIGASYTSNPSMPQSLQDTGKALMKAALILQIVIVNLFLLLAATFHRRCFKAGIHNKNVNNALLTLYISTGLIEIRTIYRVVEYFGAANLHYTIGMDATEFPAEIRYEWFFYVFEATLMLLNAYLWNIRHPRKYLPKSTKVYLEKDGITEVTGPGYKDTRNRLASLMDPFDFAGLIKGRDKQNRFWEKMQNETVVMESSRQEADPRAERSDR</sequence>
<dbReference type="PANTHER" id="PTHR31465:SF13">
    <property type="entry name" value="RTA1 DOMAIN PROTEIN-RELATED"/>
    <property type="match status" value="1"/>
</dbReference>
<dbReference type="InterPro" id="IPR007568">
    <property type="entry name" value="RTA1"/>
</dbReference>
<evidence type="ECO:0000256" key="3">
    <source>
        <dbReference type="ARBA" id="ARBA00022989"/>
    </source>
</evidence>
<evidence type="ECO:0000256" key="1">
    <source>
        <dbReference type="ARBA" id="ARBA00004141"/>
    </source>
</evidence>
<feature type="transmembrane region" description="Helical" evidence="5">
    <location>
        <begin position="119"/>
        <end position="140"/>
    </location>
</feature>
<keyword evidence="3 5" id="KW-1133">Transmembrane helix</keyword>
<keyword evidence="4 5" id="KW-0472">Membrane</keyword>
<keyword evidence="2 5" id="KW-0812">Transmembrane</keyword>
<evidence type="ECO:0008006" key="8">
    <source>
        <dbReference type="Google" id="ProtNLM"/>
    </source>
</evidence>
<feature type="transmembrane region" description="Helical" evidence="5">
    <location>
        <begin position="50"/>
        <end position="70"/>
    </location>
</feature>
<organism evidence="6 7">
    <name type="scientific">Cytospora leucostoma</name>
    <dbReference type="NCBI Taxonomy" id="1230097"/>
    <lineage>
        <taxon>Eukaryota</taxon>
        <taxon>Fungi</taxon>
        <taxon>Dikarya</taxon>
        <taxon>Ascomycota</taxon>
        <taxon>Pezizomycotina</taxon>
        <taxon>Sordariomycetes</taxon>
        <taxon>Sordariomycetidae</taxon>
        <taxon>Diaporthales</taxon>
        <taxon>Cytosporaceae</taxon>
        <taxon>Cytospora</taxon>
    </lineage>
</organism>
<protein>
    <recommendedName>
        <fullName evidence="8">RTA1 domain protein</fullName>
    </recommendedName>
</protein>
<comment type="caution">
    <text evidence="6">The sequence shown here is derived from an EMBL/GenBank/DDBJ whole genome shotgun (WGS) entry which is preliminary data.</text>
</comment>
<evidence type="ECO:0000313" key="6">
    <source>
        <dbReference type="EMBL" id="ROW01812.1"/>
    </source>
</evidence>
<dbReference type="GO" id="GO:0016020">
    <property type="term" value="C:membrane"/>
    <property type="evidence" value="ECO:0007669"/>
    <property type="project" value="UniProtKB-SubCell"/>
</dbReference>
<dbReference type="EMBL" id="LKEB01000053">
    <property type="protein sequence ID" value="ROW01812.1"/>
    <property type="molecule type" value="Genomic_DNA"/>
</dbReference>
<proteinExistence type="predicted"/>
<feature type="transmembrane region" description="Helical" evidence="5">
    <location>
        <begin position="243"/>
        <end position="262"/>
    </location>
</feature>
<comment type="subcellular location">
    <subcellularLocation>
        <location evidence="1">Membrane</location>
        <topology evidence="1">Multi-pass membrane protein</topology>
    </subcellularLocation>
</comment>
<dbReference type="Proteomes" id="UP000285146">
    <property type="component" value="Unassembled WGS sequence"/>
</dbReference>
<feature type="transmembrane region" description="Helical" evidence="5">
    <location>
        <begin position="76"/>
        <end position="93"/>
    </location>
</feature>
<accession>A0A423WEK1</accession>
<evidence type="ECO:0000256" key="2">
    <source>
        <dbReference type="ARBA" id="ARBA00022692"/>
    </source>
</evidence>
<feature type="transmembrane region" description="Helical" evidence="5">
    <location>
        <begin position="160"/>
        <end position="180"/>
    </location>
</feature>
<keyword evidence="7" id="KW-1185">Reference proteome</keyword>
<dbReference type="AlphaFoldDB" id="A0A423WEK1"/>
<dbReference type="STRING" id="1230097.A0A423WEK1"/>
<evidence type="ECO:0000313" key="7">
    <source>
        <dbReference type="Proteomes" id="UP000285146"/>
    </source>
</evidence>
<evidence type="ECO:0000256" key="5">
    <source>
        <dbReference type="SAM" id="Phobius"/>
    </source>
</evidence>
<feature type="transmembrane region" description="Helical" evidence="5">
    <location>
        <begin position="20"/>
        <end position="38"/>
    </location>
</feature>